<reference evidence="2 3" key="1">
    <citation type="journal article" date="2019" name="Nat. Ecol. Evol.">
        <title>Megaphylogeny resolves global patterns of mushroom evolution.</title>
        <authorList>
            <person name="Varga T."/>
            <person name="Krizsan K."/>
            <person name="Foldi C."/>
            <person name="Dima B."/>
            <person name="Sanchez-Garcia M."/>
            <person name="Sanchez-Ramirez S."/>
            <person name="Szollosi G.J."/>
            <person name="Szarkandi J.G."/>
            <person name="Papp V."/>
            <person name="Albert L."/>
            <person name="Andreopoulos W."/>
            <person name="Angelini C."/>
            <person name="Antonin V."/>
            <person name="Barry K.W."/>
            <person name="Bougher N.L."/>
            <person name="Buchanan P."/>
            <person name="Buyck B."/>
            <person name="Bense V."/>
            <person name="Catcheside P."/>
            <person name="Chovatia M."/>
            <person name="Cooper J."/>
            <person name="Damon W."/>
            <person name="Desjardin D."/>
            <person name="Finy P."/>
            <person name="Geml J."/>
            <person name="Haridas S."/>
            <person name="Hughes K."/>
            <person name="Justo A."/>
            <person name="Karasinski D."/>
            <person name="Kautmanova I."/>
            <person name="Kiss B."/>
            <person name="Kocsube S."/>
            <person name="Kotiranta H."/>
            <person name="LaButti K.M."/>
            <person name="Lechner B.E."/>
            <person name="Liimatainen K."/>
            <person name="Lipzen A."/>
            <person name="Lukacs Z."/>
            <person name="Mihaltcheva S."/>
            <person name="Morgado L.N."/>
            <person name="Niskanen T."/>
            <person name="Noordeloos M.E."/>
            <person name="Ohm R.A."/>
            <person name="Ortiz-Santana B."/>
            <person name="Ovrebo C."/>
            <person name="Racz N."/>
            <person name="Riley R."/>
            <person name="Savchenko A."/>
            <person name="Shiryaev A."/>
            <person name="Soop K."/>
            <person name="Spirin V."/>
            <person name="Szebenyi C."/>
            <person name="Tomsovsky M."/>
            <person name="Tulloss R.E."/>
            <person name="Uehling J."/>
            <person name="Grigoriev I.V."/>
            <person name="Vagvolgyi C."/>
            <person name="Papp T."/>
            <person name="Martin F.M."/>
            <person name="Miettinen O."/>
            <person name="Hibbett D.S."/>
            <person name="Nagy L.G."/>
        </authorList>
    </citation>
    <scope>NUCLEOTIDE SEQUENCE [LARGE SCALE GENOMIC DNA]</scope>
    <source>
        <strain evidence="2 3">CBS 121175</strain>
    </source>
</reference>
<feature type="non-terminal residue" evidence="2">
    <location>
        <position position="248"/>
    </location>
</feature>
<organism evidence="2 3">
    <name type="scientific">Coprinopsis marcescibilis</name>
    <name type="common">Agaric fungus</name>
    <name type="synonym">Psathyrella marcescibilis</name>
    <dbReference type="NCBI Taxonomy" id="230819"/>
    <lineage>
        <taxon>Eukaryota</taxon>
        <taxon>Fungi</taxon>
        <taxon>Dikarya</taxon>
        <taxon>Basidiomycota</taxon>
        <taxon>Agaricomycotina</taxon>
        <taxon>Agaricomycetes</taxon>
        <taxon>Agaricomycetidae</taxon>
        <taxon>Agaricales</taxon>
        <taxon>Agaricineae</taxon>
        <taxon>Psathyrellaceae</taxon>
        <taxon>Coprinopsis</taxon>
    </lineage>
</organism>
<evidence type="ECO:0000313" key="2">
    <source>
        <dbReference type="EMBL" id="TFK16331.1"/>
    </source>
</evidence>
<keyword evidence="3" id="KW-1185">Reference proteome</keyword>
<gene>
    <name evidence="2" type="ORF">FA15DRAFT_711970</name>
</gene>
<sequence>MANPVNPRAPAGFGNEGQDDLRERAMDTISQMHSSYAHAISRAAPGTRLAPSKLRTPMPSGGTQLRAAPAKAKRGINVKVSKMLHWDKGKHSPAARFNVTNTTYDEDTLLCDVLAALRGIADNTYSKEYNHRVYEMDEIDLLWNASKAEVDKTWFDGTKALRDLWSSCANNKLYIPLQDVKRLVVDLQVLVKTFDPDRQNNDLETTLEMLDDSAHETKIENAGRSKRGLSVGEGDHAREDTQLLSKKP</sequence>
<feature type="region of interest" description="Disordered" evidence="1">
    <location>
        <begin position="40"/>
        <end position="71"/>
    </location>
</feature>
<protein>
    <submittedName>
        <fullName evidence="2">Uncharacterized protein</fullName>
    </submittedName>
</protein>
<dbReference type="EMBL" id="ML210950">
    <property type="protein sequence ID" value="TFK16331.1"/>
    <property type="molecule type" value="Genomic_DNA"/>
</dbReference>
<dbReference type="OrthoDB" id="301415at2759"/>
<proteinExistence type="predicted"/>
<feature type="compositionally biased region" description="Basic and acidic residues" evidence="1">
    <location>
        <begin position="214"/>
        <end position="223"/>
    </location>
</feature>
<dbReference type="STRING" id="230819.A0A5C3K8R3"/>
<dbReference type="Proteomes" id="UP000307440">
    <property type="component" value="Unassembled WGS sequence"/>
</dbReference>
<evidence type="ECO:0000256" key="1">
    <source>
        <dbReference type="SAM" id="MobiDB-lite"/>
    </source>
</evidence>
<evidence type="ECO:0000313" key="3">
    <source>
        <dbReference type="Proteomes" id="UP000307440"/>
    </source>
</evidence>
<accession>A0A5C3K8R3</accession>
<name>A0A5C3K8R3_COPMA</name>
<dbReference type="AlphaFoldDB" id="A0A5C3K8R3"/>
<feature type="region of interest" description="Disordered" evidence="1">
    <location>
        <begin position="214"/>
        <end position="248"/>
    </location>
</feature>